<keyword evidence="2" id="KW-0929">Antimicrobial</keyword>
<evidence type="ECO:0000256" key="7">
    <source>
        <dbReference type="SAM" id="Phobius"/>
    </source>
</evidence>
<evidence type="ECO:0000313" key="8">
    <source>
        <dbReference type="EMBL" id="BCJ40801.1"/>
    </source>
</evidence>
<gene>
    <name evidence="8" type="ORF">Aiant_14580</name>
</gene>
<organism evidence="8 9">
    <name type="scientific">Actinoplanes ianthinogenes</name>
    <dbReference type="NCBI Taxonomy" id="122358"/>
    <lineage>
        <taxon>Bacteria</taxon>
        <taxon>Bacillati</taxon>
        <taxon>Actinomycetota</taxon>
        <taxon>Actinomycetes</taxon>
        <taxon>Micromonosporales</taxon>
        <taxon>Micromonosporaceae</taxon>
        <taxon>Actinoplanes</taxon>
    </lineage>
</organism>
<dbReference type="InterPro" id="IPR002186">
    <property type="entry name" value="Neocarzinostatin_fam"/>
</dbReference>
<name>A0ABM7LND3_9ACTN</name>
<keyword evidence="3" id="KW-0044">Antibiotic</keyword>
<evidence type="ECO:0000256" key="2">
    <source>
        <dbReference type="ARBA" id="ARBA00022529"/>
    </source>
</evidence>
<dbReference type="Gene3D" id="2.60.40.230">
    <property type="entry name" value="Neocarzinostatin-like"/>
    <property type="match status" value="1"/>
</dbReference>
<dbReference type="Proteomes" id="UP000676967">
    <property type="component" value="Chromosome"/>
</dbReference>
<sequence>MSPAAAKPTLHVSKTSGLKNGDSITVYGTGFTKNLENIALGQCVKNPASSTDCNLSGGAEFVSSDAAGKTKTVTLKLATTFSGHSCGTNGCVIAAQLLPSSNPADVVAANKVQVAITFGSGSGSGGSTTAMPASSSTAATGSTTTDSGALPKTGPGLEWATMGLIGTALLLPGFGLLAMLPARRRRMAGVR</sequence>
<dbReference type="Pfam" id="PF00960">
    <property type="entry name" value="Neocarzinostat"/>
    <property type="match status" value="1"/>
</dbReference>
<protein>
    <recommendedName>
        <fullName evidence="10">Neocarzinostatin family protein</fullName>
    </recommendedName>
</protein>
<keyword evidence="5" id="KW-1015">Disulfide bond</keyword>
<dbReference type="EMBL" id="AP023356">
    <property type="protein sequence ID" value="BCJ40801.1"/>
    <property type="molecule type" value="Genomic_DNA"/>
</dbReference>
<keyword evidence="4" id="KW-0238">DNA-binding</keyword>
<dbReference type="SUPFAM" id="SSF49319">
    <property type="entry name" value="Actinoxanthin-like"/>
    <property type="match status" value="1"/>
</dbReference>
<proteinExistence type="inferred from homology"/>
<feature type="transmembrane region" description="Helical" evidence="7">
    <location>
        <begin position="159"/>
        <end position="182"/>
    </location>
</feature>
<keyword evidence="7" id="KW-0812">Transmembrane</keyword>
<reference evidence="8 9" key="1">
    <citation type="submission" date="2020-08" db="EMBL/GenBank/DDBJ databases">
        <title>Whole genome shotgun sequence of Actinoplanes ianthinogenes NBRC 13996.</title>
        <authorList>
            <person name="Komaki H."/>
            <person name="Tamura T."/>
        </authorList>
    </citation>
    <scope>NUCLEOTIDE SEQUENCE [LARGE SCALE GENOMIC DNA]</scope>
    <source>
        <strain evidence="8 9">NBRC 13996</strain>
    </source>
</reference>
<accession>A0ABM7LND3</accession>
<evidence type="ECO:0000256" key="4">
    <source>
        <dbReference type="ARBA" id="ARBA00023125"/>
    </source>
</evidence>
<dbReference type="InterPro" id="IPR027273">
    <property type="entry name" value="Neocarzinostatin-like"/>
</dbReference>
<feature type="compositionally biased region" description="Low complexity" evidence="6">
    <location>
        <begin position="127"/>
        <end position="149"/>
    </location>
</feature>
<comment type="similarity">
    <text evidence="1">Belongs to the neocarzinostatin family.</text>
</comment>
<keyword evidence="7" id="KW-0472">Membrane</keyword>
<evidence type="ECO:0008006" key="10">
    <source>
        <dbReference type="Google" id="ProtNLM"/>
    </source>
</evidence>
<evidence type="ECO:0000256" key="6">
    <source>
        <dbReference type="SAM" id="MobiDB-lite"/>
    </source>
</evidence>
<evidence type="ECO:0000256" key="1">
    <source>
        <dbReference type="ARBA" id="ARBA00010648"/>
    </source>
</evidence>
<keyword evidence="7" id="KW-1133">Transmembrane helix</keyword>
<evidence type="ECO:0000313" key="9">
    <source>
        <dbReference type="Proteomes" id="UP000676967"/>
    </source>
</evidence>
<evidence type="ECO:0000256" key="5">
    <source>
        <dbReference type="ARBA" id="ARBA00023157"/>
    </source>
</evidence>
<feature type="region of interest" description="Disordered" evidence="6">
    <location>
        <begin position="122"/>
        <end position="152"/>
    </location>
</feature>
<evidence type="ECO:0000256" key="3">
    <source>
        <dbReference type="ARBA" id="ARBA00023022"/>
    </source>
</evidence>
<keyword evidence="9" id="KW-1185">Reference proteome</keyword>